<dbReference type="GO" id="GO:0098793">
    <property type="term" value="C:presynapse"/>
    <property type="evidence" value="ECO:0007669"/>
    <property type="project" value="TreeGrafter"/>
</dbReference>
<dbReference type="SMART" id="SM00326">
    <property type="entry name" value="SH3"/>
    <property type="match status" value="1"/>
</dbReference>
<dbReference type="GO" id="GO:0005737">
    <property type="term" value="C:cytoplasm"/>
    <property type="evidence" value="ECO:0007669"/>
    <property type="project" value="InterPro"/>
</dbReference>
<dbReference type="GO" id="GO:0016020">
    <property type="term" value="C:membrane"/>
    <property type="evidence" value="ECO:0007669"/>
    <property type="project" value="UniProtKB-SubCell"/>
</dbReference>
<feature type="domain" description="SH3" evidence="12">
    <location>
        <begin position="464"/>
        <end position="523"/>
    </location>
</feature>
<evidence type="ECO:0000256" key="9">
    <source>
        <dbReference type="ARBA" id="ARBA00030140"/>
    </source>
</evidence>
<dbReference type="Pfam" id="PF03114">
    <property type="entry name" value="BAR"/>
    <property type="match status" value="1"/>
</dbReference>
<evidence type="ECO:0000256" key="5">
    <source>
        <dbReference type="ARBA" id="ARBA00022443"/>
    </source>
</evidence>
<dbReference type="EMBL" id="CVRI01000040">
    <property type="protein sequence ID" value="CRK94822.1"/>
    <property type="molecule type" value="Genomic_DNA"/>
</dbReference>
<dbReference type="InterPro" id="IPR036028">
    <property type="entry name" value="SH3-like_dom_sf"/>
</dbReference>
<sequence length="535" mass="60753">MAFAKIQKQLNIANQLITEKVFNGEKSKFNDDFTEMEKKTDATADLIDDLQQRTKEFLQPNPAARAKMAALKLSSSGQAKSQYPQTEGILGNAMVNHGKKLGEDNCLGQALMEAGDSLKQIADVKYSLDNNVKQNFLDPLNHLQNNDLKEVMHHRKKLSNRRLDFDGKRRKMGRGTTEEEVRMAQEKFKESLHNASTSMYHLLENDVELISQLCVFSESLMQYYQSCADIMQDLTNKLYEKKSEAMNRPKKDFIPTSLSDLNIDSISLGSNSDRHNNNSNGASLYNLERSKATSSFNLASHKSSSQNIHNNNFSRTSKAYGSQSNISGKRNSYQSVNSFNINSPTTPGIDRWEQAWEDDNNFVRAPSYHQQQKQQHREHFPLAKNSNQSVKHSHSAYDFKRASNNQNQMSTSNRSVNHYVDDPFDDPWSVKPTISNPIPMNTTQQSSTVNLINNFNNNYRSQSSAFPHCVALYDFEAENAGELSFKENDIIRLVNKVDENWFEGTVNGRTGYFPQSYVSPSEDPNLLKPSPTSLY</sequence>
<evidence type="ECO:0000259" key="13">
    <source>
        <dbReference type="PROSITE" id="PS51021"/>
    </source>
</evidence>
<dbReference type="InterPro" id="IPR035824">
    <property type="entry name" value="Endophilin_A_SH3"/>
</dbReference>
<dbReference type="InterPro" id="IPR027267">
    <property type="entry name" value="AH/BAR_dom_sf"/>
</dbReference>
<evidence type="ECO:0000256" key="7">
    <source>
        <dbReference type="ARBA" id="ARBA00023054"/>
    </source>
</evidence>
<evidence type="ECO:0000256" key="8">
    <source>
        <dbReference type="ARBA" id="ARBA00023136"/>
    </source>
</evidence>
<reference evidence="14 15" key="1">
    <citation type="submission" date="2015-04" db="EMBL/GenBank/DDBJ databases">
        <authorList>
            <person name="Syromyatnikov M.Y."/>
            <person name="Popov V.N."/>
        </authorList>
    </citation>
    <scope>NUCLEOTIDE SEQUENCE [LARGE SCALE GENOMIC DNA]</scope>
</reference>
<evidence type="ECO:0000256" key="6">
    <source>
        <dbReference type="ARBA" id="ARBA00022583"/>
    </source>
</evidence>
<keyword evidence="15" id="KW-1185">Reference proteome</keyword>
<name>A0A1J1I797_9DIPT</name>
<dbReference type="AlphaFoldDB" id="A0A1J1I797"/>
<evidence type="ECO:0000259" key="12">
    <source>
        <dbReference type="PROSITE" id="PS50002"/>
    </source>
</evidence>
<feature type="region of interest" description="Disordered" evidence="11">
    <location>
        <begin position="299"/>
        <end position="331"/>
    </location>
</feature>
<dbReference type="SUPFAM" id="SSF103657">
    <property type="entry name" value="BAR/IMD domain-like"/>
    <property type="match status" value="1"/>
</dbReference>
<dbReference type="GO" id="GO:0016191">
    <property type="term" value="P:synaptic vesicle uncoating"/>
    <property type="evidence" value="ECO:0007669"/>
    <property type="project" value="TreeGrafter"/>
</dbReference>
<evidence type="ECO:0000256" key="2">
    <source>
        <dbReference type="ARBA" id="ARBA00004170"/>
    </source>
</evidence>
<dbReference type="STRING" id="568069.A0A1J1I797"/>
<dbReference type="CDD" id="cd07592">
    <property type="entry name" value="BAR_Endophilin_A"/>
    <property type="match status" value="1"/>
</dbReference>
<evidence type="ECO:0000256" key="11">
    <source>
        <dbReference type="SAM" id="MobiDB-lite"/>
    </source>
</evidence>
<organism evidence="14 15">
    <name type="scientific">Clunio marinus</name>
    <dbReference type="NCBI Taxonomy" id="568069"/>
    <lineage>
        <taxon>Eukaryota</taxon>
        <taxon>Metazoa</taxon>
        <taxon>Ecdysozoa</taxon>
        <taxon>Arthropoda</taxon>
        <taxon>Hexapoda</taxon>
        <taxon>Insecta</taxon>
        <taxon>Pterygota</taxon>
        <taxon>Neoptera</taxon>
        <taxon>Endopterygota</taxon>
        <taxon>Diptera</taxon>
        <taxon>Nematocera</taxon>
        <taxon>Chironomoidea</taxon>
        <taxon>Chironomidae</taxon>
        <taxon>Clunio</taxon>
    </lineage>
</organism>
<dbReference type="OrthoDB" id="443981at2759"/>
<dbReference type="PANTHER" id="PTHR14167">
    <property type="entry name" value="SH3 DOMAIN-CONTAINING"/>
    <property type="match status" value="1"/>
</dbReference>
<evidence type="ECO:0000313" key="15">
    <source>
        <dbReference type="Proteomes" id="UP000183832"/>
    </source>
</evidence>
<dbReference type="PRINTS" id="PR00499">
    <property type="entry name" value="P67PHOX"/>
</dbReference>
<comment type="similarity">
    <text evidence="3">Belongs to the endophilin family.</text>
</comment>
<evidence type="ECO:0000256" key="3">
    <source>
        <dbReference type="ARBA" id="ARBA00006697"/>
    </source>
</evidence>
<dbReference type="InterPro" id="IPR001452">
    <property type="entry name" value="SH3_domain"/>
</dbReference>
<dbReference type="CDD" id="cd11803">
    <property type="entry name" value="SH3_Endophilin_A"/>
    <property type="match status" value="1"/>
</dbReference>
<proteinExistence type="inferred from homology"/>
<keyword evidence="5 10" id="KW-0728">SH3 domain</keyword>
<dbReference type="SMART" id="SM00721">
    <property type="entry name" value="BAR"/>
    <property type="match status" value="1"/>
</dbReference>
<evidence type="ECO:0000256" key="4">
    <source>
        <dbReference type="ARBA" id="ARBA00018286"/>
    </source>
</evidence>
<evidence type="ECO:0000256" key="1">
    <source>
        <dbReference type="ARBA" id="ARBA00003037"/>
    </source>
</evidence>
<dbReference type="FunFam" id="2.30.30.40:FF:000072">
    <property type="entry name" value="Unconventional Myosin IB"/>
    <property type="match status" value="1"/>
</dbReference>
<dbReference type="PRINTS" id="PR00452">
    <property type="entry name" value="SH3DOMAIN"/>
</dbReference>
<dbReference type="SUPFAM" id="SSF50044">
    <property type="entry name" value="SH3-domain"/>
    <property type="match status" value="1"/>
</dbReference>
<dbReference type="PANTHER" id="PTHR14167:SF81">
    <property type="entry name" value="ENDOPHILIN-A"/>
    <property type="match status" value="1"/>
</dbReference>
<dbReference type="GO" id="GO:0098978">
    <property type="term" value="C:glutamatergic synapse"/>
    <property type="evidence" value="ECO:0007669"/>
    <property type="project" value="TreeGrafter"/>
</dbReference>
<comment type="subcellular location">
    <subcellularLocation>
        <location evidence="2">Membrane</location>
        <topology evidence="2">Peripheral membrane protein</topology>
    </subcellularLocation>
</comment>
<dbReference type="Gene3D" id="1.20.1270.60">
    <property type="entry name" value="Arfaptin homology (AH) domain/BAR domain"/>
    <property type="match status" value="1"/>
</dbReference>
<evidence type="ECO:0000256" key="10">
    <source>
        <dbReference type="PROSITE-ProRule" id="PRU00192"/>
    </source>
</evidence>
<keyword evidence="7" id="KW-0175">Coiled coil</keyword>
<accession>A0A1J1I797</accession>
<dbReference type="PROSITE" id="PS51021">
    <property type="entry name" value="BAR"/>
    <property type="match status" value="1"/>
</dbReference>
<dbReference type="InterPro" id="IPR004148">
    <property type="entry name" value="BAR_dom"/>
</dbReference>
<protein>
    <recommendedName>
        <fullName evidence="4">Endophilin-A</fullName>
    </recommendedName>
    <alternativeName>
        <fullName evidence="9">SH3 domain-containing GRB2-like protein</fullName>
    </alternativeName>
</protein>
<dbReference type="InterPro" id="IPR050384">
    <property type="entry name" value="Endophilin_SH3RF"/>
</dbReference>
<feature type="domain" description="BAR" evidence="13">
    <location>
        <begin position="18"/>
        <end position="247"/>
    </location>
</feature>
<gene>
    <name evidence="14" type="primary">similar to Endophilin-A</name>
    <name evidence="14" type="ORF">CLUMA_CG008316</name>
</gene>
<comment type="function">
    <text evidence="1">Required presynaptically at the neuromuscular junction. Implicated in synaptic vesicle endocytosis.</text>
</comment>
<evidence type="ECO:0000313" key="14">
    <source>
        <dbReference type="EMBL" id="CRK94822.1"/>
    </source>
</evidence>
<dbReference type="Pfam" id="PF00018">
    <property type="entry name" value="SH3_1"/>
    <property type="match status" value="1"/>
</dbReference>
<keyword evidence="6" id="KW-0254">Endocytosis</keyword>
<keyword evidence="8" id="KW-0472">Membrane</keyword>
<dbReference type="Gene3D" id="2.30.30.40">
    <property type="entry name" value="SH3 Domains"/>
    <property type="match status" value="1"/>
</dbReference>
<dbReference type="PROSITE" id="PS50002">
    <property type="entry name" value="SH3"/>
    <property type="match status" value="1"/>
</dbReference>
<dbReference type="Proteomes" id="UP000183832">
    <property type="component" value="Unassembled WGS sequence"/>
</dbReference>